<evidence type="ECO:0000313" key="2">
    <source>
        <dbReference type="Proteomes" id="UP000499080"/>
    </source>
</evidence>
<keyword evidence="2" id="KW-1185">Reference proteome</keyword>
<dbReference type="Proteomes" id="UP000499080">
    <property type="component" value="Unassembled WGS sequence"/>
</dbReference>
<comment type="caution">
    <text evidence="1">The sequence shown here is derived from an EMBL/GenBank/DDBJ whole genome shotgun (WGS) entry which is preliminary data.</text>
</comment>
<organism evidence="1 2">
    <name type="scientific">Araneus ventricosus</name>
    <name type="common">Orbweaver spider</name>
    <name type="synonym">Epeira ventricosa</name>
    <dbReference type="NCBI Taxonomy" id="182803"/>
    <lineage>
        <taxon>Eukaryota</taxon>
        <taxon>Metazoa</taxon>
        <taxon>Ecdysozoa</taxon>
        <taxon>Arthropoda</taxon>
        <taxon>Chelicerata</taxon>
        <taxon>Arachnida</taxon>
        <taxon>Araneae</taxon>
        <taxon>Araneomorphae</taxon>
        <taxon>Entelegynae</taxon>
        <taxon>Araneoidea</taxon>
        <taxon>Araneidae</taxon>
        <taxon>Araneus</taxon>
    </lineage>
</organism>
<gene>
    <name evidence="1" type="ORF">AVEN_58379_1</name>
</gene>
<protein>
    <submittedName>
        <fullName evidence="1">Uncharacterized protein</fullName>
    </submittedName>
</protein>
<sequence length="91" mass="10197">MMELASEPEPPLESPHHRQFVSPSRINMIHIYGGCFVECSLEPATFHLSSPNQDSEIGLKKTAWKFSCSYKFSNPRPSCSKACVYDSAILC</sequence>
<accession>A0A4Y2KPU0</accession>
<reference evidence="1 2" key="1">
    <citation type="journal article" date="2019" name="Sci. Rep.">
        <title>Orb-weaving spider Araneus ventricosus genome elucidates the spidroin gene catalogue.</title>
        <authorList>
            <person name="Kono N."/>
            <person name="Nakamura H."/>
            <person name="Ohtoshi R."/>
            <person name="Moran D.A.P."/>
            <person name="Shinohara A."/>
            <person name="Yoshida Y."/>
            <person name="Fujiwara M."/>
            <person name="Mori M."/>
            <person name="Tomita M."/>
            <person name="Arakawa K."/>
        </authorList>
    </citation>
    <scope>NUCLEOTIDE SEQUENCE [LARGE SCALE GENOMIC DNA]</scope>
</reference>
<dbReference type="EMBL" id="BGPR01004851">
    <property type="protein sequence ID" value="GBN04030.1"/>
    <property type="molecule type" value="Genomic_DNA"/>
</dbReference>
<dbReference type="AlphaFoldDB" id="A0A4Y2KPU0"/>
<name>A0A4Y2KPU0_ARAVE</name>
<proteinExistence type="predicted"/>
<evidence type="ECO:0000313" key="1">
    <source>
        <dbReference type="EMBL" id="GBN04030.1"/>
    </source>
</evidence>